<dbReference type="Proteomes" id="UP000298781">
    <property type="component" value="Chromosome"/>
</dbReference>
<dbReference type="AlphaFoldDB" id="A0A4D7BMR3"/>
<keyword evidence="1" id="KW-0812">Transmembrane</keyword>
<keyword evidence="1" id="KW-1133">Transmembrane helix</keyword>
<keyword evidence="1" id="KW-0472">Membrane</keyword>
<dbReference type="InterPro" id="IPR022061">
    <property type="entry name" value="DUF3617"/>
</dbReference>
<evidence type="ECO:0000313" key="3">
    <source>
        <dbReference type="Proteomes" id="UP000298781"/>
    </source>
</evidence>
<dbReference type="OrthoDB" id="9180646at2"/>
<dbReference type="EMBL" id="CP039690">
    <property type="protein sequence ID" value="QCI68942.1"/>
    <property type="molecule type" value="Genomic_DNA"/>
</dbReference>
<keyword evidence="3" id="KW-1185">Reference proteome</keyword>
<evidence type="ECO:0000313" key="2">
    <source>
        <dbReference type="EMBL" id="QCI68942.1"/>
    </source>
</evidence>
<organism evidence="2 3">
    <name type="scientific">Phreatobacter stygius</name>
    <dbReference type="NCBI Taxonomy" id="1940610"/>
    <lineage>
        <taxon>Bacteria</taxon>
        <taxon>Pseudomonadati</taxon>
        <taxon>Pseudomonadota</taxon>
        <taxon>Alphaproteobacteria</taxon>
        <taxon>Hyphomicrobiales</taxon>
        <taxon>Phreatobacteraceae</taxon>
        <taxon>Phreatobacter</taxon>
    </lineage>
</organism>
<name>A0A4D7BMR3_9HYPH</name>
<dbReference type="KEGG" id="pstg:E8M01_34750"/>
<sequence>MIALLPLGSAGIQPIGQGAPTSGPEMKSRISLAIVAAGGLAAVLVLVAVVAMLRPAAKPPERLQPGRWAVATGLNGQTLGTPTSTCITAQDALAANGTEDDIAAAARREGAAQSCRVTQVLIAGPAITVDMVCQGQPARSSMVYRGTSYEGTMATGIGRPNARVIAMKGQRIGDC</sequence>
<accession>A0A4D7BMR3</accession>
<proteinExistence type="predicted"/>
<dbReference type="Pfam" id="PF12276">
    <property type="entry name" value="DUF3617"/>
    <property type="match status" value="1"/>
</dbReference>
<feature type="transmembrane region" description="Helical" evidence="1">
    <location>
        <begin position="28"/>
        <end position="53"/>
    </location>
</feature>
<protein>
    <submittedName>
        <fullName evidence="2">DUF3617 family protein</fullName>
    </submittedName>
</protein>
<reference evidence="2 3" key="1">
    <citation type="submission" date="2019-04" db="EMBL/GenBank/DDBJ databases">
        <title>Phreatobacter aquaticus sp. nov.</title>
        <authorList>
            <person name="Choi A."/>
        </authorList>
    </citation>
    <scope>NUCLEOTIDE SEQUENCE [LARGE SCALE GENOMIC DNA]</scope>
    <source>
        <strain evidence="2 3">KCTC 52518</strain>
    </source>
</reference>
<gene>
    <name evidence="2" type="ORF">E8M01_34750</name>
</gene>
<evidence type="ECO:0000256" key="1">
    <source>
        <dbReference type="SAM" id="Phobius"/>
    </source>
</evidence>